<accession>A0ABQ7VJZ8</accession>
<keyword evidence="3" id="KW-1185">Reference proteome</keyword>
<sequence>MRPPSACRPAVGASGPQGHVSLAKSPRRKRRGDRLEAAGGVPRPGPGSISQGCAHRTWHVGASAKRRRPTSGGISQGLDASDVACAQRSADVGRGLPALPLACTQWSADVGRGMPASGVACPHRPWPGTSFSRRRAWPDRIALGLHTLLSRRQAWPAHIALGLPTSPLCCTHRSVDVGRGLPTSPLSCTHRSVDVGRGLPTSPLVLHTSLSRRRPWPAHIALVLPWPAHIALVLPWPARIGRGLAASPLDCTQRSADVGRGLPTSPLSCTHRSVDVGRGLPASPLAYAHRSADAERGLPTSPLSCTHRSVDVGRGLPTSPLSCTHRSVDVGRGLPASAVAWPHRPWTAHNGQPTSAVDCPLRLWLAHNGQPTSDVAWPHRPWTAHNGQPTSAVDCPHRPWTARIGRGMRNIGRGLVDNMRMSMHSQNQKSEIMHYNIFIYFPSSILNVSASRGSFVPIFIIFTRCWRQTEATAGGRHGRPVGLVGVLRGLSGRAAWAFDGMHGLSVLRRRAPIKHVDDRLQKHVDDRSWGDRVPPRAFFSTGLDAFGVERQCLFSGEWQV</sequence>
<proteinExistence type="predicted"/>
<dbReference type="EMBL" id="JAIVGD010000011">
    <property type="protein sequence ID" value="KAH0768882.1"/>
    <property type="molecule type" value="Genomic_DNA"/>
</dbReference>
<comment type="caution">
    <text evidence="2">The sequence shown here is derived from an EMBL/GenBank/DDBJ whole genome shotgun (WGS) entry which is preliminary data.</text>
</comment>
<dbReference type="Proteomes" id="UP000826656">
    <property type="component" value="Unassembled WGS sequence"/>
</dbReference>
<name>A0ABQ7VJZ8_SOLTU</name>
<feature type="region of interest" description="Disordered" evidence="1">
    <location>
        <begin position="1"/>
        <end position="53"/>
    </location>
</feature>
<protein>
    <submittedName>
        <fullName evidence="2">Uncharacterized protein</fullName>
    </submittedName>
</protein>
<dbReference type="PANTHER" id="PTHR33187">
    <property type="entry name" value="WU:FI09B08"/>
    <property type="match status" value="1"/>
</dbReference>
<evidence type="ECO:0000313" key="3">
    <source>
        <dbReference type="Proteomes" id="UP000826656"/>
    </source>
</evidence>
<dbReference type="PANTHER" id="PTHR33187:SF11">
    <property type="entry name" value="AMINOTRANSFERASE-LIKE PLANT MOBILE DOMAIN-CONTAINING PROTEIN"/>
    <property type="match status" value="1"/>
</dbReference>
<gene>
    <name evidence="2" type="ORF">KY290_012863</name>
</gene>
<evidence type="ECO:0000313" key="2">
    <source>
        <dbReference type="EMBL" id="KAH0768882.1"/>
    </source>
</evidence>
<reference evidence="2 3" key="1">
    <citation type="journal article" date="2021" name="bioRxiv">
        <title>Chromosome-scale and haplotype-resolved genome assembly of a tetraploid potato cultivar.</title>
        <authorList>
            <person name="Sun H."/>
            <person name="Jiao W.-B."/>
            <person name="Krause K."/>
            <person name="Campoy J.A."/>
            <person name="Goel M."/>
            <person name="Folz-Donahue K."/>
            <person name="Kukat C."/>
            <person name="Huettel B."/>
            <person name="Schneeberger K."/>
        </authorList>
    </citation>
    <scope>NUCLEOTIDE SEQUENCE [LARGE SCALE GENOMIC DNA]</scope>
    <source>
        <strain evidence="2">SolTubOtavaFocal</strain>
        <tissue evidence="2">Leaves</tissue>
    </source>
</reference>
<organism evidence="2 3">
    <name type="scientific">Solanum tuberosum</name>
    <name type="common">Potato</name>
    <dbReference type="NCBI Taxonomy" id="4113"/>
    <lineage>
        <taxon>Eukaryota</taxon>
        <taxon>Viridiplantae</taxon>
        <taxon>Streptophyta</taxon>
        <taxon>Embryophyta</taxon>
        <taxon>Tracheophyta</taxon>
        <taxon>Spermatophyta</taxon>
        <taxon>Magnoliopsida</taxon>
        <taxon>eudicotyledons</taxon>
        <taxon>Gunneridae</taxon>
        <taxon>Pentapetalae</taxon>
        <taxon>asterids</taxon>
        <taxon>lamiids</taxon>
        <taxon>Solanales</taxon>
        <taxon>Solanaceae</taxon>
        <taxon>Solanoideae</taxon>
        <taxon>Solaneae</taxon>
        <taxon>Solanum</taxon>
    </lineage>
</organism>
<evidence type="ECO:0000256" key="1">
    <source>
        <dbReference type="SAM" id="MobiDB-lite"/>
    </source>
</evidence>